<feature type="compositionally biased region" description="Basic and acidic residues" evidence="1">
    <location>
        <begin position="72"/>
        <end position="82"/>
    </location>
</feature>
<name>A0A084B970_STACB</name>
<dbReference type="Proteomes" id="UP000028045">
    <property type="component" value="Unassembled WGS sequence"/>
</dbReference>
<evidence type="ECO:0000313" key="2">
    <source>
        <dbReference type="EMBL" id="KEY74099.1"/>
    </source>
</evidence>
<protein>
    <submittedName>
        <fullName evidence="2">Uncharacterized protein</fullName>
    </submittedName>
</protein>
<organism evidence="2 3">
    <name type="scientific">Stachybotrys chartarum (strain CBS 109288 / IBT 7711)</name>
    <name type="common">Toxic black mold</name>
    <name type="synonym">Stilbospora chartarum</name>
    <dbReference type="NCBI Taxonomy" id="1280523"/>
    <lineage>
        <taxon>Eukaryota</taxon>
        <taxon>Fungi</taxon>
        <taxon>Dikarya</taxon>
        <taxon>Ascomycota</taxon>
        <taxon>Pezizomycotina</taxon>
        <taxon>Sordariomycetes</taxon>
        <taxon>Hypocreomycetidae</taxon>
        <taxon>Hypocreales</taxon>
        <taxon>Stachybotryaceae</taxon>
        <taxon>Stachybotrys</taxon>
    </lineage>
</organism>
<dbReference type="HOGENOM" id="CLU_1230601_0_0_1"/>
<gene>
    <name evidence="2" type="ORF">S7711_10936</name>
</gene>
<reference evidence="2 3" key="1">
    <citation type="journal article" date="2014" name="BMC Genomics">
        <title>Comparative genome sequencing reveals chemotype-specific gene clusters in the toxigenic black mold Stachybotrys.</title>
        <authorList>
            <person name="Semeiks J."/>
            <person name="Borek D."/>
            <person name="Otwinowski Z."/>
            <person name="Grishin N.V."/>
        </authorList>
    </citation>
    <scope>NUCLEOTIDE SEQUENCE [LARGE SCALE GENOMIC DNA]</scope>
    <source>
        <strain evidence="3">CBS 109288 / IBT 7711</strain>
    </source>
</reference>
<evidence type="ECO:0000256" key="1">
    <source>
        <dbReference type="SAM" id="MobiDB-lite"/>
    </source>
</evidence>
<evidence type="ECO:0000313" key="3">
    <source>
        <dbReference type="Proteomes" id="UP000028045"/>
    </source>
</evidence>
<accession>A0A084B970</accession>
<sequence>MFQILHHNAADEHNGGHVGFLPRCAPVRVVLREHLAYGRRRDQQHGVHESDGRPRQQAPAAPVPIVEPDGPEVERHVQAKGDDGDDGICPEHLGPGPALVLQEEGHDEQQHRSRYEVQEVGPQAHSPRGAGRARAPPALLLHHRHRCGGGGGFLEGHRHQRRRFVHRRAVVPEDLRQVLGPRVQAEVQRRRPAPARHFGSALVGLGHDPRVLLRAKSGYGAHDPT</sequence>
<dbReference type="AlphaFoldDB" id="A0A084B970"/>
<proteinExistence type="predicted"/>
<keyword evidence="3" id="KW-1185">Reference proteome</keyword>
<feature type="compositionally biased region" description="Basic and acidic residues" evidence="1">
    <location>
        <begin position="38"/>
        <end position="54"/>
    </location>
</feature>
<dbReference type="EMBL" id="KL647655">
    <property type="protein sequence ID" value="KEY74099.1"/>
    <property type="molecule type" value="Genomic_DNA"/>
</dbReference>
<feature type="region of interest" description="Disordered" evidence="1">
    <location>
        <begin position="38"/>
        <end position="98"/>
    </location>
</feature>